<dbReference type="Pfam" id="PF01810">
    <property type="entry name" value="LysE"/>
    <property type="match status" value="1"/>
</dbReference>
<dbReference type="InterPro" id="IPR001123">
    <property type="entry name" value="LeuE-type"/>
</dbReference>
<feature type="transmembrane region" description="Helical" evidence="6">
    <location>
        <begin position="106"/>
        <end position="125"/>
    </location>
</feature>
<evidence type="ECO:0000313" key="7">
    <source>
        <dbReference type="EMBL" id="GEO42073.1"/>
    </source>
</evidence>
<evidence type="ECO:0000256" key="2">
    <source>
        <dbReference type="ARBA" id="ARBA00022475"/>
    </source>
</evidence>
<dbReference type="GO" id="GO:0033228">
    <property type="term" value="P:cysteine export across plasma membrane"/>
    <property type="evidence" value="ECO:0007669"/>
    <property type="project" value="TreeGrafter"/>
</dbReference>
<dbReference type="GO" id="GO:0005886">
    <property type="term" value="C:plasma membrane"/>
    <property type="evidence" value="ECO:0007669"/>
    <property type="project" value="UniProtKB-SubCell"/>
</dbReference>
<dbReference type="PANTHER" id="PTHR30086:SF20">
    <property type="entry name" value="ARGININE EXPORTER PROTEIN ARGO-RELATED"/>
    <property type="match status" value="1"/>
</dbReference>
<keyword evidence="2" id="KW-1003">Cell membrane</keyword>
<evidence type="ECO:0000256" key="6">
    <source>
        <dbReference type="SAM" id="Phobius"/>
    </source>
</evidence>
<evidence type="ECO:0000256" key="4">
    <source>
        <dbReference type="ARBA" id="ARBA00022989"/>
    </source>
</evidence>
<sequence>MTEPLAFILAVLGLLATPGPTNTLLAASGAAVGLRGSLHLLPAEVLGYLCSILVLALVLGPVAQTWPLFGSALRVCCALWLAYLAWRHWTAAADHGVEARAVPFSRVFVTTLLNPKALIFAFAIIPHLAEGKGAAALPYLAGLSALIVAVGTTWIGIGTALTVAGARHRWVQRVSAAVLGVFALVLSGSAFSR</sequence>
<dbReference type="EMBL" id="BJYZ01000035">
    <property type="protein sequence ID" value="GEO42073.1"/>
    <property type="molecule type" value="Genomic_DNA"/>
</dbReference>
<dbReference type="RefSeq" id="WP_044434889.1">
    <property type="nucleotide sequence ID" value="NZ_BJYZ01000035.1"/>
</dbReference>
<evidence type="ECO:0000256" key="5">
    <source>
        <dbReference type="ARBA" id="ARBA00023136"/>
    </source>
</evidence>
<evidence type="ECO:0000256" key="3">
    <source>
        <dbReference type="ARBA" id="ARBA00022692"/>
    </source>
</evidence>
<dbReference type="PANTHER" id="PTHR30086">
    <property type="entry name" value="ARGININE EXPORTER PROTEIN ARGO"/>
    <property type="match status" value="1"/>
</dbReference>
<feature type="transmembrane region" description="Helical" evidence="6">
    <location>
        <begin position="137"/>
        <end position="164"/>
    </location>
</feature>
<organism evidence="7 8">
    <name type="scientific">Skermanella aerolata</name>
    <dbReference type="NCBI Taxonomy" id="393310"/>
    <lineage>
        <taxon>Bacteria</taxon>
        <taxon>Pseudomonadati</taxon>
        <taxon>Pseudomonadota</taxon>
        <taxon>Alphaproteobacteria</taxon>
        <taxon>Rhodospirillales</taxon>
        <taxon>Azospirillaceae</taxon>
        <taxon>Skermanella</taxon>
    </lineage>
</organism>
<keyword evidence="5 6" id="KW-0472">Membrane</keyword>
<feature type="transmembrane region" description="Helical" evidence="6">
    <location>
        <begin position="170"/>
        <end position="191"/>
    </location>
</feature>
<keyword evidence="4 6" id="KW-1133">Transmembrane helix</keyword>
<dbReference type="GO" id="GO:0015171">
    <property type="term" value="F:amino acid transmembrane transporter activity"/>
    <property type="evidence" value="ECO:0007669"/>
    <property type="project" value="TreeGrafter"/>
</dbReference>
<proteinExistence type="predicted"/>
<feature type="transmembrane region" description="Helical" evidence="6">
    <location>
        <begin position="36"/>
        <end position="59"/>
    </location>
</feature>
<gene>
    <name evidence="7" type="ORF">SAE02_62210</name>
</gene>
<reference evidence="7 8" key="1">
    <citation type="submission" date="2019-07" db="EMBL/GenBank/DDBJ databases">
        <title>Whole genome shotgun sequence of Skermanella aerolata NBRC 106429.</title>
        <authorList>
            <person name="Hosoyama A."/>
            <person name="Uohara A."/>
            <person name="Ohji S."/>
            <person name="Ichikawa N."/>
        </authorList>
    </citation>
    <scope>NUCLEOTIDE SEQUENCE [LARGE SCALE GENOMIC DNA]</scope>
    <source>
        <strain evidence="7 8">NBRC 106429</strain>
    </source>
</reference>
<feature type="transmembrane region" description="Helical" evidence="6">
    <location>
        <begin position="66"/>
        <end position="86"/>
    </location>
</feature>
<comment type="caution">
    <text evidence="7">The sequence shown here is derived from an EMBL/GenBank/DDBJ whole genome shotgun (WGS) entry which is preliminary data.</text>
</comment>
<comment type="subcellular location">
    <subcellularLocation>
        <location evidence="1">Cell membrane</location>
        <topology evidence="1">Multi-pass membrane protein</topology>
    </subcellularLocation>
</comment>
<name>A0A512E007_9PROT</name>
<dbReference type="OrthoDB" id="6710777at2"/>
<keyword evidence="3 6" id="KW-0812">Transmembrane</keyword>
<dbReference type="AlphaFoldDB" id="A0A512E007"/>
<accession>A0A512E007</accession>
<keyword evidence="8" id="KW-1185">Reference proteome</keyword>
<dbReference type="Proteomes" id="UP000321523">
    <property type="component" value="Unassembled WGS sequence"/>
</dbReference>
<evidence type="ECO:0000313" key="8">
    <source>
        <dbReference type="Proteomes" id="UP000321523"/>
    </source>
</evidence>
<evidence type="ECO:0000256" key="1">
    <source>
        <dbReference type="ARBA" id="ARBA00004651"/>
    </source>
</evidence>
<protein>
    <submittedName>
        <fullName evidence="7">Threonine transporter RhtB</fullName>
    </submittedName>
</protein>